<evidence type="ECO:0000313" key="1">
    <source>
        <dbReference type="EMBL" id="TDH58086.1"/>
    </source>
</evidence>
<accession>A0A4R5Q5V3</accession>
<gene>
    <name evidence="1" type="ORF">E2C06_34435</name>
</gene>
<dbReference type="EMBL" id="SMSJ01000156">
    <property type="protein sequence ID" value="TDH58086.1"/>
    <property type="molecule type" value="Genomic_DNA"/>
</dbReference>
<keyword evidence="2" id="KW-1185">Reference proteome</keyword>
<reference evidence="1 2" key="1">
    <citation type="journal article" date="2016" name="J. Microbiol.">
        <title>Dankookia rubra gen. nov., sp. nov., an alphaproteobacterium isolated from sediment of a shallow stream.</title>
        <authorList>
            <person name="Kim W.H."/>
            <person name="Kim D.H."/>
            <person name="Kang K."/>
            <person name="Ahn T.Y."/>
        </authorList>
    </citation>
    <scope>NUCLEOTIDE SEQUENCE [LARGE SCALE GENOMIC DNA]</scope>
    <source>
        <strain evidence="1 2">JCM30602</strain>
    </source>
</reference>
<evidence type="ECO:0000313" key="2">
    <source>
        <dbReference type="Proteomes" id="UP000295096"/>
    </source>
</evidence>
<dbReference type="AlphaFoldDB" id="A0A4R5Q5V3"/>
<name>A0A4R5Q5V3_9PROT</name>
<sequence length="90" mass="9774">MALVNYMVYVKANDETLIFRLDKDAGEAIPIGVETAPGRIVEYARLLEAWANKQPIPLEGTAAELFAGMREVCPTGATIAINETEASILH</sequence>
<organism evidence="1 2">
    <name type="scientific">Dankookia rubra</name>
    <dbReference type="NCBI Taxonomy" id="1442381"/>
    <lineage>
        <taxon>Bacteria</taxon>
        <taxon>Pseudomonadati</taxon>
        <taxon>Pseudomonadota</taxon>
        <taxon>Alphaproteobacteria</taxon>
        <taxon>Acetobacterales</taxon>
        <taxon>Roseomonadaceae</taxon>
        <taxon>Dankookia</taxon>
    </lineage>
</organism>
<proteinExistence type="predicted"/>
<protein>
    <submittedName>
        <fullName evidence="1">Uncharacterized protein</fullName>
    </submittedName>
</protein>
<dbReference type="Proteomes" id="UP000295096">
    <property type="component" value="Unassembled WGS sequence"/>
</dbReference>
<dbReference type="RefSeq" id="WP_133293065.1">
    <property type="nucleotide sequence ID" value="NZ_SMSJ01000156.1"/>
</dbReference>
<comment type="caution">
    <text evidence="1">The sequence shown here is derived from an EMBL/GenBank/DDBJ whole genome shotgun (WGS) entry which is preliminary data.</text>
</comment>